<keyword evidence="4" id="KW-1185">Reference proteome</keyword>
<evidence type="ECO:0000256" key="1">
    <source>
        <dbReference type="SAM" id="MobiDB-lite"/>
    </source>
</evidence>
<dbReference type="AlphaFoldDB" id="A0A176Z681"/>
<evidence type="ECO:0000256" key="2">
    <source>
        <dbReference type="SAM" id="Phobius"/>
    </source>
</evidence>
<dbReference type="GeneID" id="32585909"/>
<name>A0A176Z681_9BRAD</name>
<feature type="compositionally biased region" description="Basic residues" evidence="1">
    <location>
        <begin position="111"/>
        <end position="120"/>
    </location>
</feature>
<dbReference type="EMBL" id="LSEF01000059">
    <property type="protein sequence ID" value="OAF15907.1"/>
    <property type="molecule type" value="Genomic_DNA"/>
</dbReference>
<comment type="caution">
    <text evidence="3">The sequence shown here is derived from an EMBL/GenBank/DDBJ whole genome shotgun (WGS) entry which is preliminary data.</text>
</comment>
<dbReference type="Proteomes" id="UP000077173">
    <property type="component" value="Unassembled WGS sequence"/>
</dbReference>
<accession>A0A176Z681</accession>
<proteinExistence type="predicted"/>
<evidence type="ECO:0000313" key="4">
    <source>
        <dbReference type="Proteomes" id="UP000077173"/>
    </source>
</evidence>
<evidence type="ECO:0000313" key="3">
    <source>
        <dbReference type="EMBL" id="OAF15907.1"/>
    </source>
</evidence>
<protein>
    <submittedName>
        <fullName evidence="3">Uncharacterized protein</fullName>
    </submittedName>
</protein>
<feature type="transmembrane region" description="Helical" evidence="2">
    <location>
        <begin position="6"/>
        <end position="25"/>
    </location>
</feature>
<feature type="region of interest" description="Disordered" evidence="1">
    <location>
        <begin position="73"/>
        <end position="129"/>
    </location>
</feature>
<organism evidence="3 4">
    <name type="scientific">Bradyrhizobium neotropicale</name>
    <dbReference type="NCBI Taxonomy" id="1497615"/>
    <lineage>
        <taxon>Bacteria</taxon>
        <taxon>Pseudomonadati</taxon>
        <taxon>Pseudomonadota</taxon>
        <taxon>Alphaproteobacteria</taxon>
        <taxon>Hyphomicrobiales</taxon>
        <taxon>Nitrobacteraceae</taxon>
        <taxon>Bradyrhizobium</taxon>
    </lineage>
</organism>
<reference evidence="3 4" key="1">
    <citation type="submission" date="2016-02" db="EMBL/GenBank/DDBJ databases">
        <title>Draft genome sequence of the strain BR 10247T Bradyrhizobium neotropicale isolated from nodules of Centrolobium paraense.</title>
        <authorList>
            <person name="Simoes-Araujo J.L."/>
            <person name="Barauna A.C."/>
            <person name="Silva K."/>
            <person name="Zilli J.E."/>
        </authorList>
    </citation>
    <scope>NUCLEOTIDE SEQUENCE [LARGE SCALE GENOMIC DNA]</scope>
    <source>
        <strain evidence="3 4">BR 10247</strain>
    </source>
</reference>
<keyword evidence="2" id="KW-1133">Transmembrane helix</keyword>
<keyword evidence="2" id="KW-0812">Transmembrane</keyword>
<gene>
    <name evidence="3" type="ORF">AXW67_13870</name>
</gene>
<sequence>MPLIRYFIFTGGVLLALLFLVDRYMDSPEKIAVQVGQDPVVRINSAQRWPEKIVFDTSAPRVPPPYVAVVAAPSAPAPDTQGGTRQAFAMAEQSAGEPKRAAPPTPNKHVAQQHRRHRAPRTMPRDQPMLYGQFYGPRLSAGWW</sequence>
<keyword evidence="2" id="KW-0472">Membrane</keyword>